<sequence>MKTKLFVLLVSLLTWSQVFAEIREIAITIDDLPFVGSANHDPRKLQREHDRFMNIMQALIDRKVPATGFIIAGSIEKGQWELLEAFRNQGFELGNHTYSHRSLNSVSAEKYIEDVAKADDILTPLMTSPKYFRYPYLAESKGERRDKVYEFLADSGYIIAPVTVDSKDFRFNSQLFAIPYRQRPQRLNYLKKRYLNFIWQQTLRAEAKAEKKHPGVSRQILLIHANLLNSHFMGDIIDMYQEKGYRIVRLDQILAHTETGEETENGDNDKPAAGSVSDVVNDIFQ</sequence>
<accession>A0A0W0YWG5</accession>
<dbReference type="Proteomes" id="UP000054877">
    <property type="component" value="Unassembled WGS sequence"/>
</dbReference>
<dbReference type="InterPro" id="IPR002509">
    <property type="entry name" value="NODB_dom"/>
</dbReference>
<dbReference type="GO" id="GO:0046872">
    <property type="term" value="F:metal ion binding"/>
    <property type="evidence" value="ECO:0007669"/>
    <property type="project" value="UniProtKB-KW"/>
</dbReference>
<dbReference type="InterPro" id="IPR011330">
    <property type="entry name" value="Glyco_hydro/deAcase_b/a-brl"/>
</dbReference>
<dbReference type="GO" id="GO:0016020">
    <property type="term" value="C:membrane"/>
    <property type="evidence" value="ECO:0007669"/>
    <property type="project" value="TreeGrafter"/>
</dbReference>
<dbReference type="GO" id="GO:0005975">
    <property type="term" value="P:carbohydrate metabolic process"/>
    <property type="evidence" value="ECO:0007669"/>
    <property type="project" value="InterPro"/>
</dbReference>
<reference evidence="5 6" key="1">
    <citation type="submission" date="2015-11" db="EMBL/GenBank/DDBJ databases">
        <title>Genomic analysis of 38 Legionella species identifies large and diverse effector repertoires.</title>
        <authorList>
            <person name="Burstein D."/>
            <person name="Amaro F."/>
            <person name="Zusman T."/>
            <person name="Lifshitz Z."/>
            <person name="Cohen O."/>
            <person name="Gilbert J.A."/>
            <person name="Pupko T."/>
            <person name="Shuman H.A."/>
            <person name="Segal G."/>
        </authorList>
    </citation>
    <scope>NUCLEOTIDE SEQUENCE [LARGE SCALE GENOMIC DNA]</scope>
    <source>
        <strain evidence="5 6">Mt.St.Helens-9</strain>
    </source>
</reference>
<evidence type="ECO:0000313" key="6">
    <source>
        <dbReference type="Proteomes" id="UP000054877"/>
    </source>
</evidence>
<keyword evidence="6" id="KW-1185">Reference proteome</keyword>
<comment type="caution">
    <text evidence="5">The sequence shown here is derived from an EMBL/GenBank/DDBJ whole genome shotgun (WGS) entry which is preliminary data.</text>
</comment>
<dbReference type="GO" id="GO:0016810">
    <property type="term" value="F:hydrolase activity, acting on carbon-nitrogen (but not peptide) bonds"/>
    <property type="evidence" value="ECO:0007669"/>
    <property type="project" value="InterPro"/>
</dbReference>
<evidence type="ECO:0000256" key="2">
    <source>
        <dbReference type="ARBA" id="ARBA00022801"/>
    </source>
</evidence>
<dbReference type="PATRIC" id="fig|452.5.peg.3169"/>
<feature type="domain" description="NodB homology" evidence="4">
    <location>
        <begin position="23"/>
        <end position="248"/>
    </location>
</feature>
<dbReference type="InterPro" id="IPR050248">
    <property type="entry name" value="Polysacc_deacetylase_ArnD"/>
</dbReference>
<dbReference type="STRING" id="452.Lspi_2865"/>
<feature type="chain" id="PRO_5006918028" evidence="3">
    <location>
        <begin position="21"/>
        <end position="285"/>
    </location>
</feature>
<organism evidence="5 6">
    <name type="scientific">Legionella spiritensis</name>
    <dbReference type="NCBI Taxonomy" id="452"/>
    <lineage>
        <taxon>Bacteria</taxon>
        <taxon>Pseudomonadati</taxon>
        <taxon>Pseudomonadota</taxon>
        <taxon>Gammaproteobacteria</taxon>
        <taxon>Legionellales</taxon>
        <taxon>Legionellaceae</taxon>
        <taxon>Legionella</taxon>
    </lineage>
</organism>
<evidence type="ECO:0000256" key="1">
    <source>
        <dbReference type="ARBA" id="ARBA00022723"/>
    </source>
</evidence>
<keyword evidence="3" id="KW-0732">Signal</keyword>
<feature type="signal peptide" evidence="3">
    <location>
        <begin position="1"/>
        <end position="20"/>
    </location>
</feature>
<protein>
    <submittedName>
        <fullName evidence="5">Polysaccharide deacetylase</fullName>
    </submittedName>
</protein>
<proteinExistence type="predicted"/>
<dbReference type="SUPFAM" id="SSF88713">
    <property type="entry name" value="Glycoside hydrolase/deacetylase"/>
    <property type="match status" value="1"/>
</dbReference>
<name>A0A0W0YWG5_LEGSP</name>
<dbReference type="PANTHER" id="PTHR10587">
    <property type="entry name" value="GLYCOSYL TRANSFERASE-RELATED"/>
    <property type="match status" value="1"/>
</dbReference>
<evidence type="ECO:0000259" key="4">
    <source>
        <dbReference type="PROSITE" id="PS51677"/>
    </source>
</evidence>
<evidence type="ECO:0000256" key="3">
    <source>
        <dbReference type="SAM" id="SignalP"/>
    </source>
</evidence>
<dbReference type="Gene3D" id="3.20.20.370">
    <property type="entry name" value="Glycoside hydrolase/deacetylase"/>
    <property type="match status" value="1"/>
</dbReference>
<dbReference type="PANTHER" id="PTHR10587:SF133">
    <property type="entry name" value="CHITIN DEACETYLASE 1-RELATED"/>
    <property type="match status" value="1"/>
</dbReference>
<dbReference type="PROSITE" id="PS51677">
    <property type="entry name" value="NODB"/>
    <property type="match status" value="1"/>
</dbReference>
<gene>
    <name evidence="5" type="ORF">Lspi_2865</name>
</gene>
<dbReference type="OrthoDB" id="115239at2"/>
<dbReference type="EMBL" id="LNYX01000034">
    <property type="protein sequence ID" value="KTD61245.1"/>
    <property type="molecule type" value="Genomic_DNA"/>
</dbReference>
<dbReference type="Pfam" id="PF01522">
    <property type="entry name" value="Polysacc_deac_1"/>
    <property type="match status" value="1"/>
</dbReference>
<evidence type="ECO:0000313" key="5">
    <source>
        <dbReference type="EMBL" id="KTD61245.1"/>
    </source>
</evidence>
<dbReference type="RefSeq" id="WP_058484771.1">
    <property type="nucleotide sequence ID" value="NZ_CAAAII010000004.1"/>
</dbReference>
<keyword evidence="2" id="KW-0378">Hydrolase</keyword>
<dbReference type="AlphaFoldDB" id="A0A0W0YWG5"/>
<dbReference type="CDD" id="cd10960">
    <property type="entry name" value="CE4_NodB_like_1"/>
    <property type="match status" value="1"/>
</dbReference>
<keyword evidence="1" id="KW-0479">Metal-binding</keyword>